<keyword evidence="2" id="KW-0732">Signal</keyword>
<evidence type="ECO:0000256" key="6">
    <source>
        <dbReference type="ARBA" id="ARBA00023316"/>
    </source>
</evidence>
<evidence type="ECO:0000256" key="1">
    <source>
        <dbReference type="ARBA" id="ARBA00008834"/>
    </source>
</evidence>
<evidence type="ECO:0000256" key="3">
    <source>
        <dbReference type="ARBA" id="ARBA00022737"/>
    </source>
</evidence>
<dbReference type="EMBL" id="BSXT01000198">
    <property type="protein sequence ID" value="GMF20509.1"/>
    <property type="molecule type" value="Genomic_DNA"/>
</dbReference>
<comment type="caution">
    <text evidence="8">The sequence shown here is derived from an EMBL/GenBank/DDBJ whole genome shotgun (WGS) entry which is preliminary data.</text>
</comment>
<comment type="similarity">
    <text evidence="1 7">Belongs to the glycosyl hydrolase 28 family.</text>
</comment>
<dbReference type="OrthoDB" id="117263at2759"/>
<evidence type="ECO:0000256" key="7">
    <source>
        <dbReference type="RuleBase" id="RU361169"/>
    </source>
</evidence>
<accession>A0A9W6WXH7</accession>
<dbReference type="InterPro" id="IPR000743">
    <property type="entry name" value="Glyco_hydro_28"/>
</dbReference>
<evidence type="ECO:0000256" key="2">
    <source>
        <dbReference type="ARBA" id="ARBA00022729"/>
    </source>
</evidence>
<dbReference type="GO" id="GO:0005576">
    <property type="term" value="C:extracellular region"/>
    <property type="evidence" value="ECO:0007669"/>
    <property type="project" value="TreeGrafter"/>
</dbReference>
<evidence type="ECO:0000313" key="8">
    <source>
        <dbReference type="EMBL" id="GMF20509.1"/>
    </source>
</evidence>
<dbReference type="InterPro" id="IPR050434">
    <property type="entry name" value="Glycosyl_hydrlase_28"/>
</dbReference>
<dbReference type="PANTHER" id="PTHR31884">
    <property type="entry name" value="POLYGALACTURONASE"/>
    <property type="match status" value="1"/>
</dbReference>
<protein>
    <submittedName>
        <fullName evidence="8">Unnamed protein product</fullName>
    </submittedName>
</protein>
<keyword evidence="5 7" id="KW-0326">Glycosidase</keyword>
<dbReference type="GO" id="GO:0071555">
    <property type="term" value="P:cell wall organization"/>
    <property type="evidence" value="ECO:0007669"/>
    <property type="project" value="UniProtKB-KW"/>
</dbReference>
<keyword evidence="3" id="KW-0677">Repeat</keyword>
<dbReference type="AlphaFoldDB" id="A0A9W6WXH7"/>
<dbReference type="SUPFAM" id="SSF51126">
    <property type="entry name" value="Pectin lyase-like"/>
    <property type="match status" value="1"/>
</dbReference>
<dbReference type="InterPro" id="IPR012334">
    <property type="entry name" value="Pectin_lyas_fold"/>
</dbReference>
<dbReference type="GO" id="GO:0045490">
    <property type="term" value="P:pectin catabolic process"/>
    <property type="evidence" value="ECO:0007669"/>
    <property type="project" value="TreeGrafter"/>
</dbReference>
<evidence type="ECO:0000313" key="9">
    <source>
        <dbReference type="Proteomes" id="UP001165121"/>
    </source>
</evidence>
<dbReference type="PANTHER" id="PTHR31884:SF1">
    <property type="entry name" value="POLYGALACTURONASE"/>
    <property type="match status" value="1"/>
</dbReference>
<organism evidence="8 9">
    <name type="scientific">Phytophthora fragariaefolia</name>
    <dbReference type="NCBI Taxonomy" id="1490495"/>
    <lineage>
        <taxon>Eukaryota</taxon>
        <taxon>Sar</taxon>
        <taxon>Stramenopiles</taxon>
        <taxon>Oomycota</taxon>
        <taxon>Peronosporomycetes</taxon>
        <taxon>Peronosporales</taxon>
        <taxon>Peronosporaceae</taxon>
        <taxon>Phytophthora</taxon>
    </lineage>
</organism>
<evidence type="ECO:0000256" key="4">
    <source>
        <dbReference type="ARBA" id="ARBA00022801"/>
    </source>
</evidence>
<keyword evidence="9" id="KW-1185">Reference proteome</keyword>
<dbReference type="InterPro" id="IPR011050">
    <property type="entry name" value="Pectin_lyase_fold/virulence"/>
</dbReference>
<dbReference type="Pfam" id="PF00295">
    <property type="entry name" value="Glyco_hydro_28"/>
    <property type="match status" value="1"/>
</dbReference>
<name>A0A9W6WXH7_9STRA</name>
<dbReference type="Proteomes" id="UP001165121">
    <property type="component" value="Unassembled WGS sequence"/>
</dbReference>
<dbReference type="Gene3D" id="2.160.20.10">
    <property type="entry name" value="Single-stranded right-handed beta-helix, Pectin lyase-like"/>
    <property type="match status" value="1"/>
</dbReference>
<evidence type="ECO:0000256" key="5">
    <source>
        <dbReference type="ARBA" id="ARBA00023295"/>
    </source>
</evidence>
<keyword evidence="4 7" id="KW-0378">Hydrolase</keyword>
<reference evidence="8" key="1">
    <citation type="submission" date="2023-04" db="EMBL/GenBank/DDBJ databases">
        <title>Phytophthora fragariaefolia NBRC 109709.</title>
        <authorList>
            <person name="Ichikawa N."/>
            <person name="Sato H."/>
            <person name="Tonouchi N."/>
        </authorList>
    </citation>
    <scope>NUCLEOTIDE SEQUENCE</scope>
    <source>
        <strain evidence="8">NBRC 109709</strain>
    </source>
</reference>
<proteinExistence type="inferred from homology"/>
<gene>
    <name evidence="8" type="ORF">Pfra01_000247300</name>
</gene>
<dbReference type="GO" id="GO:0004650">
    <property type="term" value="F:polygalacturonase activity"/>
    <property type="evidence" value="ECO:0007669"/>
    <property type="project" value="InterPro"/>
</dbReference>
<keyword evidence="6" id="KW-0961">Cell wall biogenesis/degradation</keyword>
<sequence>MKGLVSDVQYVQNQLSNVKNAIVMHSDYSKSKGGYTGSATSQVAIQGVTISGLTGSATNLYDIVANPKTVSGWSFSGIKVSASSAGKMVGQPNSVSV</sequence>